<feature type="transmembrane region" description="Helical" evidence="1">
    <location>
        <begin position="453"/>
        <end position="473"/>
    </location>
</feature>
<feature type="transmembrane region" description="Helical" evidence="1">
    <location>
        <begin position="12"/>
        <end position="36"/>
    </location>
</feature>
<feature type="transmembrane region" description="Helical" evidence="1">
    <location>
        <begin position="151"/>
        <end position="175"/>
    </location>
</feature>
<accession>A0A0S2K611</accession>
<keyword evidence="1" id="KW-0812">Transmembrane</keyword>
<protein>
    <recommendedName>
        <fullName evidence="4">PepSY domain-containing protein</fullName>
    </recommendedName>
</protein>
<dbReference type="EMBL" id="CP013187">
    <property type="protein sequence ID" value="ALO43788.1"/>
    <property type="molecule type" value="Genomic_DNA"/>
</dbReference>
<name>A0A0S2K611_9GAMM</name>
<dbReference type="PANTHER" id="PTHR34219:SF4">
    <property type="entry name" value="PEPSY DOMAIN-CONTAINING PROTEIN"/>
    <property type="match status" value="1"/>
</dbReference>
<dbReference type="RefSeq" id="WP_058031430.1">
    <property type="nucleotide sequence ID" value="NZ_CP013187.1"/>
</dbReference>
<dbReference type="InterPro" id="IPR005625">
    <property type="entry name" value="PepSY-ass_TM"/>
</dbReference>
<dbReference type="Proteomes" id="UP000061457">
    <property type="component" value="Chromosome I"/>
</dbReference>
<keyword evidence="3" id="KW-1185">Reference proteome</keyword>
<organism evidence="2 3">
    <name type="scientific">Pseudoalteromonas phenolica</name>
    <dbReference type="NCBI Taxonomy" id="161398"/>
    <lineage>
        <taxon>Bacteria</taxon>
        <taxon>Pseudomonadati</taxon>
        <taxon>Pseudomonadota</taxon>
        <taxon>Gammaproteobacteria</taxon>
        <taxon>Alteromonadales</taxon>
        <taxon>Pseudoalteromonadaceae</taxon>
        <taxon>Pseudoalteromonas</taxon>
    </lineage>
</organism>
<dbReference type="PANTHER" id="PTHR34219">
    <property type="entry name" value="IRON-REGULATED INNER MEMBRANE PROTEIN-RELATED"/>
    <property type="match status" value="1"/>
</dbReference>
<gene>
    <name evidence="2" type="ORF">PP2015_3312</name>
</gene>
<evidence type="ECO:0008006" key="4">
    <source>
        <dbReference type="Google" id="ProtNLM"/>
    </source>
</evidence>
<dbReference type="PATRIC" id="fig|161398.10.peg.3377"/>
<feature type="transmembrane region" description="Helical" evidence="1">
    <location>
        <begin position="423"/>
        <end position="441"/>
    </location>
</feature>
<keyword evidence="1" id="KW-0472">Membrane</keyword>
<evidence type="ECO:0000256" key="1">
    <source>
        <dbReference type="SAM" id="Phobius"/>
    </source>
</evidence>
<keyword evidence="1" id="KW-1133">Transmembrane helix</keyword>
<evidence type="ECO:0000313" key="3">
    <source>
        <dbReference type="Proteomes" id="UP000061457"/>
    </source>
</evidence>
<proteinExistence type="predicted"/>
<feature type="transmembrane region" description="Helical" evidence="1">
    <location>
        <begin position="351"/>
        <end position="371"/>
    </location>
</feature>
<reference evidence="2 3" key="1">
    <citation type="submission" date="2015-11" db="EMBL/GenBank/DDBJ databases">
        <authorList>
            <person name="Zhang Y."/>
            <person name="Guo Z."/>
        </authorList>
    </citation>
    <scope>NUCLEOTIDE SEQUENCE [LARGE SCALE GENOMIC DNA]</scope>
    <source>
        <strain evidence="2 3">KCTC 12086</strain>
    </source>
</reference>
<feature type="transmembrane region" description="Helical" evidence="1">
    <location>
        <begin position="391"/>
        <end position="411"/>
    </location>
</feature>
<dbReference type="KEGG" id="pphe:PP2015_3312"/>
<evidence type="ECO:0000313" key="2">
    <source>
        <dbReference type="EMBL" id="ALO43788.1"/>
    </source>
</evidence>
<dbReference type="STRING" id="161398.PP2015_3312"/>
<feature type="transmembrane region" description="Helical" evidence="1">
    <location>
        <begin position="485"/>
        <end position="503"/>
    </location>
</feature>
<feature type="transmembrane region" description="Helical" evidence="1">
    <location>
        <begin position="196"/>
        <end position="221"/>
    </location>
</feature>
<dbReference type="Pfam" id="PF03929">
    <property type="entry name" value="PepSY_TM"/>
    <property type="match status" value="1"/>
</dbReference>
<dbReference type="OrthoDB" id="1027826at2"/>
<sequence>MKQSTLKNFTHAHAWLGLIISGVLMIVFVCGSMSFFRENIVLWDMQYDAPKTDLASQKQHVPVSTIAKQISDQGHTMPADHGVFIELPTQAQPFYVSYFEIETPEGEHVDVNQSFDPETGQRYDLDQEDFYLGNMLYRMHINLMLPGGTELVGIVSLIFFVMVFTGTLILLKKIISHYYQYRVDRRKDTYLDGHSIIGISTLPYTFLFALTGVMFNLSILLQAGFGFAVFKGNIPALMATADFYAPPRITELSGQPADLTLLDDMVEDAQRRYLEQSVYFLNIFAPNDQAGQVEVAMTAHHTLDQLTRLTYSLADGRLIKEYKPSQSATAGTYSVLSSLHFGEYGGNTLKFIYFLLGLACCYMILTGNLIWLEKRENNRKQSKRGLQFVKAMTLALSSGTLIAVACTFIAARFAPESWSQVSLLPPLFGVMILVCLVHGWFSKNVRGGMIQQLYIAAMLALICPLYDLVQMLLGHTPPSYLIVDVWLVTIAQMLVAGFCLLLVRHHRPRAKAFNLAPAVS</sequence>
<dbReference type="AlphaFoldDB" id="A0A0S2K611"/>